<dbReference type="SUPFAM" id="SSF47095">
    <property type="entry name" value="HMG-box"/>
    <property type="match status" value="1"/>
</dbReference>
<evidence type="ECO:0000313" key="3">
    <source>
        <dbReference type="Proteomes" id="UP001558652"/>
    </source>
</evidence>
<gene>
    <name evidence="2" type="ORF">AAG570_011583</name>
</gene>
<feature type="compositionally biased region" description="Low complexity" evidence="1">
    <location>
        <begin position="73"/>
        <end position="85"/>
    </location>
</feature>
<sequence>MQHALGRMTGIALGQDQMHGEAVHLILEHKGWKANTDVNRSWRIDDSSVGPSVRVAVTPRPAAKANGGGGRSSSGRSSGGRSSSGNKIPRPPNAFMLYANTWRRRLAYAHPGESNKEISVSFYYKRKEIQQIDQPTKEGKTGLYAEPGVLKRFKRCLVVRQT</sequence>
<dbReference type="InterPro" id="IPR036910">
    <property type="entry name" value="HMG_box_dom_sf"/>
</dbReference>
<name>A0ABD0YL66_9HEMI</name>
<dbReference type="GO" id="GO:0005634">
    <property type="term" value="C:nucleus"/>
    <property type="evidence" value="ECO:0007669"/>
    <property type="project" value="UniProtKB-ARBA"/>
</dbReference>
<dbReference type="Gene3D" id="1.10.30.10">
    <property type="entry name" value="High mobility group box domain"/>
    <property type="match status" value="1"/>
</dbReference>
<evidence type="ECO:0000313" key="2">
    <source>
        <dbReference type="EMBL" id="KAL1131972.1"/>
    </source>
</evidence>
<comment type="caution">
    <text evidence="2">The sequence shown here is derived from an EMBL/GenBank/DDBJ whole genome shotgun (WGS) entry which is preliminary data.</text>
</comment>
<evidence type="ECO:0000256" key="1">
    <source>
        <dbReference type="SAM" id="MobiDB-lite"/>
    </source>
</evidence>
<reference evidence="2 3" key="1">
    <citation type="submission" date="2024-07" db="EMBL/GenBank/DDBJ databases">
        <title>Chromosome-level genome assembly of the water stick insect Ranatra chinensis (Heteroptera: Nepidae).</title>
        <authorList>
            <person name="Liu X."/>
        </authorList>
    </citation>
    <scope>NUCLEOTIDE SEQUENCE [LARGE SCALE GENOMIC DNA]</scope>
    <source>
        <strain evidence="2">Cailab_2021Rc</strain>
        <tissue evidence="2">Muscle</tissue>
    </source>
</reference>
<feature type="region of interest" description="Disordered" evidence="1">
    <location>
        <begin position="43"/>
        <end position="92"/>
    </location>
</feature>
<organism evidence="2 3">
    <name type="scientific">Ranatra chinensis</name>
    <dbReference type="NCBI Taxonomy" id="642074"/>
    <lineage>
        <taxon>Eukaryota</taxon>
        <taxon>Metazoa</taxon>
        <taxon>Ecdysozoa</taxon>
        <taxon>Arthropoda</taxon>
        <taxon>Hexapoda</taxon>
        <taxon>Insecta</taxon>
        <taxon>Pterygota</taxon>
        <taxon>Neoptera</taxon>
        <taxon>Paraneoptera</taxon>
        <taxon>Hemiptera</taxon>
        <taxon>Heteroptera</taxon>
        <taxon>Panheteroptera</taxon>
        <taxon>Nepomorpha</taxon>
        <taxon>Nepidae</taxon>
        <taxon>Ranatrinae</taxon>
        <taxon>Ranatra</taxon>
    </lineage>
</organism>
<dbReference type="AlphaFoldDB" id="A0ABD0YL66"/>
<proteinExistence type="predicted"/>
<dbReference type="Proteomes" id="UP001558652">
    <property type="component" value="Unassembled WGS sequence"/>
</dbReference>
<accession>A0ABD0YL66</accession>
<dbReference type="EMBL" id="JBFDAA010000006">
    <property type="protein sequence ID" value="KAL1131972.1"/>
    <property type="molecule type" value="Genomic_DNA"/>
</dbReference>
<keyword evidence="3" id="KW-1185">Reference proteome</keyword>
<protein>
    <submittedName>
        <fullName evidence="2">Uncharacterized protein</fullName>
    </submittedName>
</protein>